<dbReference type="GO" id="GO:0003824">
    <property type="term" value="F:catalytic activity"/>
    <property type="evidence" value="ECO:0007669"/>
    <property type="project" value="InterPro"/>
</dbReference>
<dbReference type="InterPro" id="IPR050266">
    <property type="entry name" value="AB_hydrolase_sf"/>
</dbReference>
<dbReference type="EMBL" id="JACHEK010000010">
    <property type="protein sequence ID" value="MBB6146701.1"/>
    <property type="molecule type" value="Genomic_DNA"/>
</dbReference>
<dbReference type="PANTHER" id="PTHR43798">
    <property type="entry name" value="MONOACYLGLYCEROL LIPASE"/>
    <property type="match status" value="1"/>
</dbReference>
<dbReference type="InterPro" id="IPR029058">
    <property type="entry name" value="AB_hydrolase_fold"/>
</dbReference>
<sequence>MAAGRAKLFFVFYNSGDAKLFYDIQGEGQPLVLLHPMPCNHRFWLQVAAALTPKYRVILPDLRGHGQSEAGEGSITMEKLGRDIERLLDELQIPRALFAGCSIGGYTLYELWRKVPGRVTALAFCCSRPQADTEANRIRREEWNRMITERGTGDWIESMLAQLIGSAARRREPEKIGEAREMMQMVRPAAAIALQQGLAARPDSVETAKTIRVPAFVLAGGEDQSSTTADMKLLADTIRNGGYSAEFTEIRDAGHYAPWEQPQMVGRLLRRFFDSVS</sequence>
<accession>A0A841K6D6</accession>
<evidence type="ECO:0000259" key="1">
    <source>
        <dbReference type="Pfam" id="PF00561"/>
    </source>
</evidence>
<evidence type="ECO:0000313" key="3">
    <source>
        <dbReference type="Proteomes" id="UP000538666"/>
    </source>
</evidence>
<dbReference type="PRINTS" id="PR00412">
    <property type="entry name" value="EPOXHYDRLASE"/>
</dbReference>
<dbReference type="SUPFAM" id="SSF53474">
    <property type="entry name" value="alpha/beta-Hydrolases"/>
    <property type="match status" value="1"/>
</dbReference>
<dbReference type="Gene3D" id="3.40.50.1820">
    <property type="entry name" value="alpha/beta hydrolase"/>
    <property type="match status" value="1"/>
</dbReference>
<dbReference type="InterPro" id="IPR000073">
    <property type="entry name" value="AB_hydrolase_1"/>
</dbReference>
<keyword evidence="3" id="KW-1185">Reference proteome</keyword>
<feature type="domain" description="AB hydrolase-1" evidence="1">
    <location>
        <begin position="30"/>
        <end position="262"/>
    </location>
</feature>
<dbReference type="InterPro" id="IPR000639">
    <property type="entry name" value="Epox_hydrolase-like"/>
</dbReference>
<dbReference type="AlphaFoldDB" id="A0A841K6D6"/>
<evidence type="ECO:0000313" key="2">
    <source>
        <dbReference type="EMBL" id="MBB6146701.1"/>
    </source>
</evidence>
<gene>
    <name evidence="2" type="ORF">HNQ77_004680</name>
</gene>
<comment type="caution">
    <text evidence="2">The sequence shown here is derived from an EMBL/GenBank/DDBJ whole genome shotgun (WGS) entry which is preliminary data.</text>
</comment>
<protein>
    <submittedName>
        <fullName evidence="2">Pimeloyl-ACP methyl ester carboxylesterase</fullName>
    </submittedName>
</protein>
<name>A0A841K6D6_9BACT</name>
<dbReference type="Proteomes" id="UP000538666">
    <property type="component" value="Unassembled WGS sequence"/>
</dbReference>
<proteinExistence type="predicted"/>
<reference evidence="2 3" key="1">
    <citation type="submission" date="2020-08" db="EMBL/GenBank/DDBJ databases">
        <title>Genomic Encyclopedia of Type Strains, Phase IV (KMG-IV): sequencing the most valuable type-strain genomes for metagenomic binning, comparative biology and taxonomic classification.</title>
        <authorList>
            <person name="Goeker M."/>
        </authorList>
    </citation>
    <scope>NUCLEOTIDE SEQUENCE [LARGE SCALE GENOMIC DNA]</scope>
    <source>
        <strain evidence="2 3">DSM 103733</strain>
    </source>
</reference>
<organism evidence="2 3">
    <name type="scientific">Silvibacterium bohemicum</name>
    <dbReference type="NCBI Taxonomy" id="1577686"/>
    <lineage>
        <taxon>Bacteria</taxon>
        <taxon>Pseudomonadati</taxon>
        <taxon>Acidobacteriota</taxon>
        <taxon>Terriglobia</taxon>
        <taxon>Terriglobales</taxon>
        <taxon>Acidobacteriaceae</taxon>
        <taxon>Silvibacterium</taxon>
    </lineage>
</organism>
<dbReference type="Pfam" id="PF00561">
    <property type="entry name" value="Abhydrolase_1"/>
    <property type="match status" value="1"/>
</dbReference>
<dbReference type="RefSeq" id="WP_221302535.1">
    <property type="nucleotide sequence ID" value="NZ_JACHEK010000010.1"/>
</dbReference>